<comment type="caution">
    <text evidence="2">The sequence shown here is derived from an EMBL/GenBank/DDBJ whole genome shotgun (WGS) entry which is preliminary data.</text>
</comment>
<accession>A0A8J5WTC0</accession>
<feature type="region of interest" description="Disordered" evidence="1">
    <location>
        <begin position="38"/>
        <end position="62"/>
    </location>
</feature>
<dbReference type="EMBL" id="JAAALK010000080">
    <property type="protein sequence ID" value="KAG8094794.1"/>
    <property type="molecule type" value="Genomic_DNA"/>
</dbReference>
<organism evidence="2 3">
    <name type="scientific">Zizania palustris</name>
    <name type="common">Northern wild rice</name>
    <dbReference type="NCBI Taxonomy" id="103762"/>
    <lineage>
        <taxon>Eukaryota</taxon>
        <taxon>Viridiplantae</taxon>
        <taxon>Streptophyta</taxon>
        <taxon>Embryophyta</taxon>
        <taxon>Tracheophyta</taxon>
        <taxon>Spermatophyta</taxon>
        <taxon>Magnoliopsida</taxon>
        <taxon>Liliopsida</taxon>
        <taxon>Poales</taxon>
        <taxon>Poaceae</taxon>
        <taxon>BOP clade</taxon>
        <taxon>Oryzoideae</taxon>
        <taxon>Oryzeae</taxon>
        <taxon>Zizaniinae</taxon>
        <taxon>Zizania</taxon>
    </lineage>
</organism>
<proteinExistence type="predicted"/>
<evidence type="ECO:0000256" key="1">
    <source>
        <dbReference type="SAM" id="MobiDB-lite"/>
    </source>
</evidence>
<sequence>MESIAVIEACPMCHGPIKNDHRCESSFTRMKIIIDSTESDDDTNRAAARGSGTKRAAVTSGSSTKRVVASSFGTKRHKAMAASGSYTKLDTVKKMLQYVIEIMHVLEEKIDALIEKGLKK</sequence>
<evidence type="ECO:0000313" key="2">
    <source>
        <dbReference type="EMBL" id="KAG8094794.1"/>
    </source>
</evidence>
<name>A0A8J5WTC0_ZIZPA</name>
<keyword evidence="3" id="KW-1185">Reference proteome</keyword>
<reference evidence="2" key="2">
    <citation type="submission" date="2021-02" db="EMBL/GenBank/DDBJ databases">
        <authorList>
            <person name="Kimball J.A."/>
            <person name="Haas M.W."/>
            <person name="Macchietto M."/>
            <person name="Kono T."/>
            <person name="Duquette J."/>
            <person name="Shao M."/>
        </authorList>
    </citation>
    <scope>NUCLEOTIDE SEQUENCE</scope>
    <source>
        <tissue evidence="2">Fresh leaf tissue</tissue>
    </source>
</reference>
<gene>
    <name evidence="2" type="ORF">GUJ93_ZPchr0012g19584</name>
</gene>
<dbReference type="AlphaFoldDB" id="A0A8J5WTC0"/>
<dbReference type="Proteomes" id="UP000729402">
    <property type="component" value="Unassembled WGS sequence"/>
</dbReference>
<evidence type="ECO:0000313" key="3">
    <source>
        <dbReference type="Proteomes" id="UP000729402"/>
    </source>
</evidence>
<protein>
    <submittedName>
        <fullName evidence="2">Uncharacterized protein</fullName>
    </submittedName>
</protein>
<reference evidence="2" key="1">
    <citation type="journal article" date="2021" name="bioRxiv">
        <title>Whole Genome Assembly and Annotation of Northern Wild Rice, Zizania palustris L., Supports a Whole Genome Duplication in the Zizania Genus.</title>
        <authorList>
            <person name="Haas M."/>
            <person name="Kono T."/>
            <person name="Macchietto M."/>
            <person name="Millas R."/>
            <person name="McGilp L."/>
            <person name="Shao M."/>
            <person name="Duquette J."/>
            <person name="Hirsch C.N."/>
            <person name="Kimball J."/>
        </authorList>
    </citation>
    <scope>NUCLEOTIDE SEQUENCE</scope>
    <source>
        <tissue evidence="2">Fresh leaf tissue</tissue>
    </source>
</reference>